<dbReference type="SUPFAM" id="SSF56112">
    <property type="entry name" value="Protein kinase-like (PK-like)"/>
    <property type="match status" value="1"/>
</dbReference>
<name>A0A383ARQ0_9ZZZZ</name>
<dbReference type="InterPro" id="IPR002575">
    <property type="entry name" value="Aminoglycoside_PTrfase"/>
</dbReference>
<dbReference type="InterPro" id="IPR011009">
    <property type="entry name" value="Kinase-like_dom_sf"/>
</dbReference>
<proteinExistence type="predicted"/>
<gene>
    <name evidence="2" type="ORF">METZ01_LOCUS463105</name>
</gene>
<dbReference type="Pfam" id="PF01636">
    <property type="entry name" value="APH"/>
    <property type="match status" value="1"/>
</dbReference>
<dbReference type="Gene3D" id="3.30.200.20">
    <property type="entry name" value="Phosphorylase Kinase, domain 1"/>
    <property type="match status" value="1"/>
</dbReference>
<evidence type="ECO:0000313" key="2">
    <source>
        <dbReference type="EMBL" id="SVE10251.1"/>
    </source>
</evidence>
<feature type="domain" description="Aminoglycoside phosphotransferase" evidence="1">
    <location>
        <begin position="27"/>
        <end position="130"/>
    </location>
</feature>
<dbReference type="Gene3D" id="3.90.1200.10">
    <property type="match status" value="1"/>
</dbReference>
<feature type="non-terminal residue" evidence="2">
    <location>
        <position position="151"/>
    </location>
</feature>
<protein>
    <recommendedName>
        <fullName evidence="1">Aminoglycoside phosphotransferase domain-containing protein</fullName>
    </recommendedName>
</protein>
<reference evidence="2" key="1">
    <citation type="submission" date="2018-05" db="EMBL/GenBank/DDBJ databases">
        <authorList>
            <person name="Lanie J.A."/>
            <person name="Ng W.-L."/>
            <person name="Kazmierczak K.M."/>
            <person name="Andrzejewski T.M."/>
            <person name="Davidsen T.M."/>
            <person name="Wayne K.J."/>
            <person name="Tettelin H."/>
            <person name="Glass J.I."/>
            <person name="Rusch D."/>
            <person name="Podicherti R."/>
            <person name="Tsui H.-C.T."/>
            <person name="Winkler M.E."/>
        </authorList>
    </citation>
    <scope>NUCLEOTIDE SEQUENCE</scope>
</reference>
<sequence>MPPSSSERECLRNTFVSQNGWFGAKTTALQPDASFRRYFRLERAGVSAMLMDAPPMREQITPFITIAHHLNELGLAAPEIYHHDKNNGFILMEDFGDNTFTQLLNAGTNEPNLYRSAVDVLIRLHGNPAAIQIDVPPYDRQTMIDESLLMP</sequence>
<dbReference type="EMBL" id="UINC01194249">
    <property type="protein sequence ID" value="SVE10251.1"/>
    <property type="molecule type" value="Genomic_DNA"/>
</dbReference>
<accession>A0A383ARQ0</accession>
<evidence type="ECO:0000259" key="1">
    <source>
        <dbReference type="Pfam" id="PF01636"/>
    </source>
</evidence>
<organism evidence="2">
    <name type="scientific">marine metagenome</name>
    <dbReference type="NCBI Taxonomy" id="408172"/>
    <lineage>
        <taxon>unclassified sequences</taxon>
        <taxon>metagenomes</taxon>
        <taxon>ecological metagenomes</taxon>
    </lineage>
</organism>
<dbReference type="AlphaFoldDB" id="A0A383ARQ0"/>